<feature type="domain" description="Xylanolytic transcriptional activator regulatory" evidence="9">
    <location>
        <begin position="279"/>
        <end position="397"/>
    </location>
</feature>
<feature type="region of interest" description="Disordered" evidence="8">
    <location>
        <begin position="790"/>
        <end position="837"/>
    </location>
</feature>
<dbReference type="GO" id="GO:0006351">
    <property type="term" value="P:DNA-templated transcription"/>
    <property type="evidence" value="ECO:0007669"/>
    <property type="project" value="InterPro"/>
</dbReference>
<dbReference type="CDD" id="cd00067">
    <property type="entry name" value="GAL4"/>
    <property type="match status" value="1"/>
</dbReference>
<dbReference type="InterPro" id="IPR051615">
    <property type="entry name" value="Transcr_Regulatory_Elem"/>
</dbReference>
<feature type="region of interest" description="Disordered" evidence="8">
    <location>
        <begin position="104"/>
        <end position="143"/>
    </location>
</feature>
<dbReference type="InterPro" id="IPR036864">
    <property type="entry name" value="Zn2-C6_fun-type_DNA-bd_sf"/>
</dbReference>
<evidence type="ECO:0000256" key="2">
    <source>
        <dbReference type="ARBA" id="ARBA00022723"/>
    </source>
</evidence>
<dbReference type="GeneID" id="28899719"/>
<comment type="subcellular location">
    <subcellularLocation>
        <location evidence="1">Nucleus</location>
    </subcellularLocation>
</comment>
<feature type="compositionally biased region" description="Low complexity" evidence="8">
    <location>
        <begin position="790"/>
        <end position="810"/>
    </location>
</feature>
<gene>
    <name evidence="10" type="ORF">L228DRAFT_264472</name>
</gene>
<dbReference type="SUPFAM" id="SSF57701">
    <property type="entry name" value="Zn2/Cys6 DNA-binding domain"/>
    <property type="match status" value="1"/>
</dbReference>
<evidence type="ECO:0000313" key="10">
    <source>
        <dbReference type="EMBL" id="KZF26040.1"/>
    </source>
</evidence>
<evidence type="ECO:0000256" key="7">
    <source>
        <dbReference type="ARBA" id="ARBA00023242"/>
    </source>
</evidence>
<keyword evidence="5" id="KW-0238">DNA-binding</keyword>
<feature type="region of interest" description="Disordered" evidence="8">
    <location>
        <begin position="186"/>
        <end position="208"/>
    </location>
</feature>
<accession>A0A165JC60</accession>
<dbReference type="CDD" id="cd12148">
    <property type="entry name" value="fungal_TF_MHR"/>
    <property type="match status" value="1"/>
</dbReference>
<feature type="compositionally biased region" description="Polar residues" evidence="8">
    <location>
        <begin position="117"/>
        <end position="128"/>
    </location>
</feature>
<dbReference type="GO" id="GO:0000981">
    <property type="term" value="F:DNA-binding transcription factor activity, RNA polymerase II-specific"/>
    <property type="evidence" value="ECO:0007669"/>
    <property type="project" value="InterPro"/>
</dbReference>
<dbReference type="GO" id="GO:0008270">
    <property type="term" value="F:zinc ion binding"/>
    <property type="evidence" value="ECO:0007669"/>
    <property type="project" value="InterPro"/>
</dbReference>
<dbReference type="PANTHER" id="PTHR31313:SF79">
    <property type="entry name" value="C6 FINGER DOMAIN-CONTAINING PROTEIN"/>
    <property type="match status" value="1"/>
</dbReference>
<organism evidence="10 11">
    <name type="scientific">Xylona heveae (strain CBS 132557 / TC161)</name>
    <dbReference type="NCBI Taxonomy" id="1328760"/>
    <lineage>
        <taxon>Eukaryota</taxon>
        <taxon>Fungi</taxon>
        <taxon>Dikarya</taxon>
        <taxon>Ascomycota</taxon>
        <taxon>Pezizomycotina</taxon>
        <taxon>Xylonomycetes</taxon>
        <taxon>Xylonales</taxon>
        <taxon>Xylonaceae</taxon>
        <taxon>Xylona</taxon>
    </lineage>
</organism>
<dbReference type="AlphaFoldDB" id="A0A165JC60"/>
<dbReference type="InterPro" id="IPR007219">
    <property type="entry name" value="XnlR_reg_dom"/>
</dbReference>
<keyword evidence="6" id="KW-0804">Transcription</keyword>
<sequence>MAGDPGGRPLLPQTTQMRTFSFAPPNFGPRENQKNYVFVDEHNRHKRLKGKRRKIKCDAATTNSWPCSACIRLKLQCVPPTVVYEKDYTAHPPTSDIERVVDLETSSGSGDDDSQHRPSISQQLSSGSEHPGYPDQLPYGDDPRLYQTAQYLEQADLPPGIPYAGVDVSRMGFQEVPYQPQAMFPTPPGPTLPSSQASDAWSGERYGSGDLSEALGELKIDESGLAPYISHQKRSLAEAPALEEYEMNLPTLPSSPGDTVKIPSEFMPTDEQASEYFEFFFENIHPYIPVINRPLFYQQWRTRKDTISPLLLEAIFACTGRMSADASEGIKWLALAGKHADSFMDVPRLSTLQALLLLLKARESTPKRGYYYRSWMTIVNLIAMAKDLGLDQHYELHQAGEPCSSSYSDCVTGTRVWQTLFGLETMIGGPQGRFDFAIDPETVDMSVTIPARGIADPEVQTSRQFTYLVRAIHNVRRIISIYGRIRKRKDWGHDPELVQMNPIFAAWIDELPQDLQVVYPADGSPPWLRSHFVGNLHSYYNLSVIMLHRPQLASPGARPTDQSWKDEMLLCYSAAKNLCKLQEAILRDYGMHGLLFMLRGINFTIYAVLTCTMLHLVALTSPDPEIYCDAKDFFTRHMRILEQCTTSWPMPDMRTQIDALRVAFSADVTKPFSLKPSFPYGSPTGPVATNPLPAGVPYSGHPTANVHTTMAPSGQSYISHPITPPISTADVGHAGEGESPAVQSLVMMASGQRHPSQQTPITNAPMQMVEPVGWNPSRVFDQWNTAFGTTSPNAAAPSHSSPSLSVSSTSGIEYPTIPSVIPQAMGPSGMSPTRQDQTAMVPPVNYAAAGPAFISPSQWQDSIASLYEAGYATKRRWDASVDGIEQASKRSR</sequence>
<name>A0A165JC60_XYLHT</name>
<dbReference type="GO" id="GO:0005634">
    <property type="term" value="C:nucleus"/>
    <property type="evidence" value="ECO:0007669"/>
    <property type="project" value="UniProtKB-SubCell"/>
</dbReference>
<evidence type="ECO:0000256" key="1">
    <source>
        <dbReference type="ARBA" id="ARBA00004123"/>
    </source>
</evidence>
<evidence type="ECO:0000256" key="3">
    <source>
        <dbReference type="ARBA" id="ARBA00022833"/>
    </source>
</evidence>
<keyword evidence="2" id="KW-0479">Metal-binding</keyword>
<dbReference type="PANTHER" id="PTHR31313">
    <property type="entry name" value="TY1 ENHANCER ACTIVATOR"/>
    <property type="match status" value="1"/>
</dbReference>
<dbReference type="EMBL" id="KV407454">
    <property type="protein sequence ID" value="KZF26040.1"/>
    <property type="molecule type" value="Genomic_DNA"/>
</dbReference>
<dbReference type="OrthoDB" id="2283631at2759"/>
<dbReference type="Gene3D" id="4.10.240.10">
    <property type="entry name" value="Zn(2)-C6 fungal-type DNA-binding domain"/>
    <property type="match status" value="1"/>
</dbReference>
<evidence type="ECO:0000256" key="4">
    <source>
        <dbReference type="ARBA" id="ARBA00023015"/>
    </source>
</evidence>
<keyword evidence="7" id="KW-0539">Nucleus</keyword>
<dbReference type="Proteomes" id="UP000076632">
    <property type="component" value="Unassembled WGS sequence"/>
</dbReference>
<keyword evidence="11" id="KW-1185">Reference proteome</keyword>
<evidence type="ECO:0000313" key="11">
    <source>
        <dbReference type="Proteomes" id="UP000076632"/>
    </source>
</evidence>
<dbReference type="Pfam" id="PF04082">
    <property type="entry name" value="Fungal_trans"/>
    <property type="match status" value="1"/>
</dbReference>
<dbReference type="OMA" id="PSHFIGN"/>
<evidence type="ECO:0000256" key="5">
    <source>
        <dbReference type="ARBA" id="ARBA00023125"/>
    </source>
</evidence>
<dbReference type="InParanoid" id="A0A165JC60"/>
<protein>
    <recommendedName>
        <fullName evidence="9">Xylanolytic transcriptional activator regulatory domain-containing protein</fullName>
    </recommendedName>
</protein>
<dbReference type="InterPro" id="IPR001138">
    <property type="entry name" value="Zn2Cys6_DnaBD"/>
</dbReference>
<evidence type="ECO:0000259" key="9">
    <source>
        <dbReference type="Pfam" id="PF04082"/>
    </source>
</evidence>
<keyword evidence="3" id="KW-0862">Zinc</keyword>
<keyword evidence="4" id="KW-0805">Transcription regulation</keyword>
<evidence type="ECO:0000256" key="6">
    <source>
        <dbReference type="ARBA" id="ARBA00023163"/>
    </source>
</evidence>
<reference evidence="10 11" key="1">
    <citation type="journal article" date="2016" name="Fungal Biol.">
        <title>The genome of Xylona heveae provides a window into fungal endophytism.</title>
        <authorList>
            <person name="Gazis R."/>
            <person name="Kuo A."/>
            <person name="Riley R."/>
            <person name="LaButti K."/>
            <person name="Lipzen A."/>
            <person name="Lin J."/>
            <person name="Amirebrahimi M."/>
            <person name="Hesse C.N."/>
            <person name="Spatafora J.W."/>
            <person name="Henrissat B."/>
            <person name="Hainaut M."/>
            <person name="Grigoriev I.V."/>
            <person name="Hibbett D.S."/>
        </authorList>
    </citation>
    <scope>NUCLEOTIDE SEQUENCE [LARGE SCALE GENOMIC DNA]</scope>
    <source>
        <strain evidence="10 11">TC161</strain>
    </source>
</reference>
<dbReference type="RefSeq" id="XP_018191595.1">
    <property type="nucleotide sequence ID" value="XM_018334582.1"/>
</dbReference>
<dbReference type="GO" id="GO:0003677">
    <property type="term" value="F:DNA binding"/>
    <property type="evidence" value="ECO:0007669"/>
    <property type="project" value="UniProtKB-KW"/>
</dbReference>
<evidence type="ECO:0000256" key="8">
    <source>
        <dbReference type="SAM" id="MobiDB-lite"/>
    </source>
</evidence>
<dbReference type="STRING" id="1328760.A0A165JC60"/>
<proteinExistence type="predicted"/>